<dbReference type="Gene3D" id="3.90.820.10">
    <property type="entry name" value="Structural Genomics, Unknown Function 30-nov-00 1gh9 Mol_id"/>
    <property type="match status" value="1"/>
</dbReference>
<evidence type="ECO:0000313" key="2">
    <source>
        <dbReference type="EMBL" id="MCS7475568.1"/>
    </source>
</evidence>
<accession>A0A9X2VIC2</accession>
<evidence type="ECO:0000313" key="3">
    <source>
        <dbReference type="Proteomes" id="UP001141259"/>
    </source>
</evidence>
<dbReference type="EMBL" id="JANYMP010000001">
    <property type="protein sequence ID" value="MCS7475568.1"/>
    <property type="molecule type" value="Genomic_DNA"/>
</dbReference>
<sequence length="69" mass="7680">MSESTTTAPEYDVVVNDEEQYSIWAVGRAVPAGWHAVGVSGTKEKCLEHVEEVWTDMRPKSLRLAMGEN</sequence>
<feature type="domain" description="MbtH-like" evidence="1">
    <location>
        <begin position="1"/>
        <end position="52"/>
    </location>
</feature>
<evidence type="ECO:0000259" key="1">
    <source>
        <dbReference type="SMART" id="SM00923"/>
    </source>
</evidence>
<name>A0A9X2VIC2_9PSEU</name>
<dbReference type="PANTHER" id="PTHR38444:SF1">
    <property type="entry name" value="ENTEROBACTIN BIOSYNTHESIS PROTEIN YBDZ"/>
    <property type="match status" value="1"/>
</dbReference>
<dbReference type="GO" id="GO:0019290">
    <property type="term" value="P:siderophore biosynthetic process"/>
    <property type="evidence" value="ECO:0007669"/>
    <property type="project" value="TreeGrafter"/>
</dbReference>
<dbReference type="SUPFAM" id="SSF160582">
    <property type="entry name" value="MbtH-like"/>
    <property type="match status" value="1"/>
</dbReference>
<dbReference type="RefSeq" id="WP_259621080.1">
    <property type="nucleotide sequence ID" value="NZ_JANYMP010000001.1"/>
</dbReference>
<dbReference type="AlphaFoldDB" id="A0A9X2VIC2"/>
<dbReference type="Pfam" id="PF03621">
    <property type="entry name" value="MbtH"/>
    <property type="match status" value="1"/>
</dbReference>
<dbReference type="InterPro" id="IPR005153">
    <property type="entry name" value="MbtH-like_dom"/>
</dbReference>
<organism evidence="2 3">
    <name type="scientific">Umezawaea endophytica</name>
    <dbReference type="NCBI Taxonomy" id="1654476"/>
    <lineage>
        <taxon>Bacteria</taxon>
        <taxon>Bacillati</taxon>
        <taxon>Actinomycetota</taxon>
        <taxon>Actinomycetes</taxon>
        <taxon>Pseudonocardiales</taxon>
        <taxon>Pseudonocardiaceae</taxon>
        <taxon>Umezawaea</taxon>
    </lineage>
</organism>
<comment type="caution">
    <text evidence="2">The sequence shown here is derived from an EMBL/GenBank/DDBJ whole genome shotgun (WGS) entry which is preliminary data.</text>
</comment>
<dbReference type="PANTHER" id="PTHR38444">
    <property type="entry name" value="ENTEROBACTIN BIOSYNTHESIS PROTEIN YBDZ"/>
    <property type="match status" value="1"/>
</dbReference>
<reference evidence="2" key="1">
    <citation type="submission" date="2022-08" db="EMBL/GenBank/DDBJ databases">
        <authorList>
            <person name="Tistechok S."/>
            <person name="Samborskyy M."/>
            <person name="Roman I."/>
        </authorList>
    </citation>
    <scope>NUCLEOTIDE SEQUENCE</scope>
    <source>
        <strain evidence="2">DSM 103496</strain>
    </source>
</reference>
<dbReference type="GO" id="GO:0005829">
    <property type="term" value="C:cytosol"/>
    <property type="evidence" value="ECO:0007669"/>
    <property type="project" value="TreeGrafter"/>
</dbReference>
<dbReference type="InterPro" id="IPR037407">
    <property type="entry name" value="MLP_fam"/>
</dbReference>
<dbReference type="SMART" id="SM00923">
    <property type="entry name" value="MbtH"/>
    <property type="match status" value="1"/>
</dbReference>
<keyword evidence="3" id="KW-1185">Reference proteome</keyword>
<dbReference type="InterPro" id="IPR038020">
    <property type="entry name" value="MbtH-like_sf"/>
</dbReference>
<gene>
    <name evidence="2" type="ORF">NZH93_01790</name>
</gene>
<proteinExistence type="predicted"/>
<dbReference type="Proteomes" id="UP001141259">
    <property type="component" value="Unassembled WGS sequence"/>
</dbReference>
<protein>
    <submittedName>
        <fullName evidence="2">MbtH family NRPS accessory protein</fullName>
    </submittedName>
</protein>